<evidence type="ECO:0000313" key="1">
    <source>
        <dbReference type="EMBL" id="MDG5753020.1"/>
    </source>
</evidence>
<keyword evidence="2" id="KW-1185">Reference proteome</keyword>
<accession>A0ABT6H343</accession>
<gene>
    <name evidence="1" type="ORF">P6P90_03270</name>
</gene>
<reference evidence="1 2" key="1">
    <citation type="submission" date="2023-04" db="EMBL/GenBank/DDBJ databases">
        <title>Ectobacillus antri isolated from activated sludge.</title>
        <authorList>
            <person name="Yan P."/>
            <person name="Liu X."/>
        </authorList>
    </citation>
    <scope>NUCLEOTIDE SEQUENCE [LARGE SCALE GENOMIC DNA]</scope>
    <source>
        <strain evidence="1 2">C18H</strain>
    </source>
</reference>
<dbReference type="EMBL" id="JARULN010000001">
    <property type="protein sequence ID" value="MDG5753020.1"/>
    <property type="molecule type" value="Genomic_DNA"/>
</dbReference>
<sequence length="122" mass="14428">MSLFRIDRIFDIEIIEEDPRTYMTLREWLSNEETKEPIKLKVHLTREGIRQCLTNPWLEQYVASDNEAGYMEMMIETSEVRFTGDFFFSLGSDAIVEEPAEMVSYICEKAQSILKLYQNENK</sequence>
<proteinExistence type="predicted"/>
<dbReference type="RefSeq" id="WP_278017996.1">
    <property type="nucleotide sequence ID" value="NZ_JARRRY010000001.1"/>
</dbReference>
<evidence type="ECO:0000313" key="2">
    <source>
        <dbReference type="Proteomes" id="UP001218246"/>
    </source>
</evidence>
<dbReference type="Proteomes" id="UP001218246">
    <property type="component" value="Unassembled WGS sequence"/>
</dbReference>
<name>A0ABT6H343_9BACI</name>
<organism evidence="1 2">
    <name type="scientific">Ectobacillus antri</name>
    <dbReference type="NCBI Taxonomy" id="2486280"/>
    <lineage>
        <taxon>Bacteria</taxon>
        <taxon>Bacillati</taxon>
        <taxon>Bacillota</taxon>
        <taxon>Bacilli</taxon>
        <taxon>Bacillales</taxon>
        <taxon>Bacillaceae</taxon>
        <taxon>Ectobacillus</taxon>
    </lineage>
</organism>
<protein>
    <submittedName>
        <fullName evidence="1">WYL domain-containing protein</fullName>
    </submittedName>
</protein>
<comment type="caution">
    <text evidence="1">The sequence shown here is derived from an EMBL/GenBank/DDBJ whole genome shotgun (WGS) entry which is preliminary data.</text>
</comment>